<dbReference type="OrthoDB" id="2158148at2759"/>
<evidence type="ECO:0000313" key="2">
    <source>
        <dbReference type="Proteomes" id="UP000193498"/>
    </source>
</evidence>
<reference evidence="1 2" key="1">
    <citation type="submission" date="2016-07" db="EMBL/GenBank/DDBJ databases">
        <title>Pervasive Adenine N6-methylation of Active Genes in Fungi.</title>
        <authorList>
            <consortium name="DOE Joint Genome Institute"/>
            <person name="Mondo S.J."/>
            <person name="Dannebaum R.O."/>
            <person name="Kuo R.C."/>
            <person name="Labutti K."/>
            <person name="Haridas S."/>
            <person name="Kuo A."/>
            <person name="Salamov A."/>
            <person name="Ahrendt S.R."/>
            <person name="Lipzen A."/>
            <person name="Sullivan W."/>
            <person name="Andreopoulos W.B."/>
            <person name="Clum A."/>
            <person name="Lindquist E."/>
            <person name="Daum C."/>
            <person name="Ramamoorthy G.K."/>
            <person name="Gryganskyi A."/>
            <person name="Culley D."/>
            <person name="Magnuson J.K."/>
            <person name="James T.Y."/>
            <person name="O'Malley M.A."/>
            <person name="Stajich J.E."/>
            <person name="Spatafora J.W."/>
            <person name="Visel A."/>
            <person name="Grigoriev I.V."/>
        </authorList>
    </citation>
    <scope>NUCLEOTIDE SEQUENCE [LARGE SCALE GENOMIC DNA]</scope>
    <source>
        <strain evidence="1 2">CBS 931.73</strain>
    </source>
</reference>
<comment type="caution">
    <text evidence="1">The sequence shown here is derived from an EMBL/GenBank/DDBJ whole genome shotgun (WGS) entry which is preliminary data.</text>
</comment>
<keyword evidence="2" id="KW-1185">Reference proteome</keyword>
<gene>
    <name evidence="1" type="ORF">K493DRAFT_363296</name>
</gene>
<proteinExistence type="predicted"/>
<accession>A0A1Y1WVZ9</accession>
<dbReference type="InParanoid" id="A0A1Y1WVZ9"/>
<evidence type="ECO:0000313" key="1">
    <source>
        <dbReference type="EMBL" id="ORX77488.1"/>
    </source>
</evidence>
<dbReference type="EMBL" id="MCFE01000872">
    <property type="protein sequence ID" value="ORX77488.1"/>
    <property type="molecule type" value="Genomic_DNA"/>
</dbReference>
<dbReference type="AlphaFoldDB" id="A0A1Y1WVZ9"/>
<organism evidence="1 2">
    <name type="scientific">Basidiobolus meristosporus CBS 931.73</name>
    <dbReference type="NCBI Taxonomy" id="1314790"/>
    <lineage>
        <taxon>Eukaryota</taxon>
        <taxon>Fungi</taxon>
        <taxon>Fungi incertae sedis</taxon>
        <taxon>Zoopagomycota</taxon>
        <taxon>Entomophthoromycotina</taxon>
        <taxon>Basidiobolomycetes</taxon>
        <taxon>Basidiobolales</taxon>
        <taxon>Basidiobolaceae</taxon>
        <taxon>Basidiobolus</taxon>
    </lineage>
</organism>
<sequence length="325" mass="37783">MGHVTDLRSPPVYEHIHLTSGILPRTLPSPSIRLVLTDVSSVADVDAAMRFMDSNYDTQFHCWIRNEKNVSYIAYYLRKLIVDFEETNMRSVHRAIQWLVHDWSVQRTAELLVKLFYHWGIDCPRFGLLIAEVMFEWNINHTTELVTTLVIGERSSKVAQFINHLTNGWCDSAVVELVRSISTRLQWSERYFKHFILQYVAVYYSGDMMQYQARRLFMQQHTTCLGGEPSVPGLSLVEFSIKILQKILSRTFVTLGTPFFYAEHLITGAPKHAHINQHPLLERLGLFHPITRTLNLIPIDRINDCVHLFLIPRQVQLAPSRPDRR</sequence>
<protein>
    <submittedName>
        <fullName evidence="1">Uncharacterized protein</fullName>
    </submittedName>
</protein>
<dbReference type="Proteomes" id="UP000193498">
    <property type="component" value="Unassembled WGS sequence"/>
</dbReference>
<name>A0A1Y1WVZ9_9FUNG</name>